<dbReference type="EMBL" id="SGBC01000003">
    <property type="protein sequence ID" value="RZD16056.1"/>
    <property type="molecule type" value="Genomic_DNA"/>
</dbReference>
<dbReference type="Proteomes" id="UP000316562">
    <property type="component" value="Unassembled WGS sequence"/>
</dbReference>
<comment type="caution">
    <text evidence="1">The sequence shown here is derived from an EMBL/GenBank/DDBJ whole genome shotgun (WGS) entry which is preliminary data.</text>
</comment>
<evidence type="ECO:0000313" key="2">
    <source>
        <dbReference type="Proteomes" id="UP000316562"/>
    </source>
</evidence>
<reference evidence="1 2" key="1">
    <citation type="journal article" date="2019" name="ISME J.">
        <title>Insights into ecological role of a new deltaproteobacterial order Candidatus Acidulodesulfobacterales by metagenomics and metatranscriptomics.</title>
        <authorList>
            <person name="Tan S."/>
            <person name="Liu J."/>
            <person name="Fang Y."/>
            <person name="Hedlund B.P."/>
            <person name="Lian Z.H."/>
            <person name="Huang L.Y."/>
            <person name="Li J.T."/>
            <person name="Huang L.N."/>
            <person name="Li W.J."/>
            <person name="Jiang H.C."/>
            <person name="Dong H.L."/>
            <person name="Shu W.S."/>
        </authorList>
    </citation>
    <scope>NUCLEOTIDE SEQUENCE [LARGE SCALE GENOMIC DNA]</scope>
    <source>
        <strain evidence="1">AP2</strain>
    </source>
</reference>
<sequence length="81" mass="9778">MFLFKKLEVTSIDFENKILEFISKDNQIVLTLKAIDKNKNDKYFLNISNKNKCIFIIYKMDINKRVLVFYGNKFPILYFLK</sequence>
<accession>A0A519BFL5</accession>
<proteinExistence type="predicted"/>
<gene>
    <name evidence="1" type="ORF">EVJ46_07640</name>
</gene>
<dbReference type="AlphaFoldDB" id="A0A519BFL5"/>
<name>A0A519BFL5_ACIG2</name>
<evidence type="ECO:0000313" key="1">
    <source>
        <dbReference type="EMBL" id="RZD16056.1"/>
    </source>
</evidence>
<protein>
    <submittedName>
        <fullName evidence="1">Uncharacterized protein</fullName>
    </submittedName>
</protein>
<organism evidence="1 2">
    <name type="scientific">Acididesulfobacter guangdongensis</name>
    <dbReference type="NCBI Taxonomy" id="2597225"/>
    <lineage>
        <taxon>Bacteria</taxon>
        <taxon>Deltaproteobacteria</taxon>
        <taxon>Candidatus Acidulodesulfobacterales</taxon>
        <taxon>Candidatus Acididesulfobacter</taxon>
    </lineage>
</organism>